<proteinExistence type="inferred from homology"/>
<dbReference type="EMBL" id="JBHSNZ010000036">
    <property type="protein sequence ID" value="MFC5812488.1"/>
    <property type="molecule type" value="Genomic_DNA"/>
</dbReference>
<evidence type="ECO:0000259" key="5">
    <source>
        <dbReference type="PROSITE" id="PS51755"/>
    </source>
</evidence>
<comment type="caution">
    <text evidence="6">The sequence shown here is derived from an EMBL/GenBank/DDBJ whole genome shotgun (WGS) entry which is preliminary data.</text>
</comment>
<evidence type="ECO:0000256" key="1">
    <source>
        <dbReference type="ARBA" id="ARBA00005820"/>
    </source>
</evidence>
<evidence type="ECO:0000256" key="4">
    <source>
        <dbReference type="PROSITE-ProRule" id="PRU01091"/>
    </source>
</evidence>
<dbReference type="InterPro" id="IPR001867">
    <property type="entry name" value="OmpR/PhoB-type_DNA-bd"/>
</dbReference>
<dbReference type="InterPro" id="IPR058852">
    <property type="entry name" value="HTH_77"/>
</dbReference>
<dbReference type="InterPro" id="IPR027417">
    <property type="entry name" value="P-loop_NTPase"/>
</dbReference>
<dbReference type="SUPFAM" id="SSF48452">
    <property type="entry name" value="TPR-like"/>
    <property type="match status" value="3"/>
</dbReference>
<dbReference type="CDD" id="cd00383">
    <property type="entry name" value="trans_reg_C"/>
    <property type="match status" value="1"/>
</dbReference>
<dbReference type="InterPro" id="IPR011990">
    <property type="entry name" value="TPR-like_helical_dom_sf"/>
</dbReference>
<dbReference type="Pfam" id="PF03704">
    <property type="entry name" value="BTAD"/>
    <property type="match status" value="1"/>
</dbReference>
<dbReference type="Gene3D" id="1.10.10.10">
    <property type="entry name" value="Winged helix-like DNA-binding domain superfamily/Winged helix DNA-binding domain"/>
    <property type="match status" value="1"/>
</dbReference>
<dbReference type="Pfam" id="PF00931">
    <property type="entry name" value="NB-ARC"/>
    <property type="match status" value="1"/>
</dbReference>
<dbReference type="PANTHER" id="PTHR47691:SF3">
    <property type="entry name" value="HTH-TYPE TRANSCRIPTIONAL REGULATOR RV0890C-RELATED"/>
    <property type="match status" value="1"/>
</dbReference>
<keyword evidence="7" id="KW-1185">Reference proteome</keyword>
<dbReference type="SUPFAM" id="SSF52540">
    <property type="entry name" value="P-loop containing nucleoside triphosphate hydrolases"/>
    <property type="match status" value="1"/>
</dbReference>
<dbReference type="PANTHER" id="PTHR47691">
    <property type="entry name" value="REGULATOR-RELATED"/>
    <property type="match status" value="1"/>
</dbReference>
<keyword evidence="3 4" id="KW-0238">DNA-binding</keyword>
<sequence>MDIHLLGPLALVIDGQPCDLPSRAECSVLARLVLTAGKLVTADTLIDALWADRLPADPGNALQIRVSKLRRALAAMGAPPDLIVTRPPGYLLQVGPEHVDLHRFTRLVADARHLAIHAPTEAVLRYEEALGLWRGPALVNFIDEPWATTEATRLEELRLTAQEERVDLLLTLGRHAELVAELEFLTGEHPLRERMQGQLMRALYGAGRQAQALEVYHRTRVMLDAELGLEPSAELRALEQAILRQDPALHTARQPEHRRAGNLPARLKSFVGRDAELGRLHEMLGEHRLVTLTGMGGVGKTTLAVEAAQEFTDRLDGVWIVRLAPVTDPARVAAAAADSLGVAHGAEDAGPNLISMLRTRSALLLLDNCEHLVQACAELAEELLAACPGLRILATSREPLGLTGEAHYPLLPMDVPPQGTELTRAQEYDAVRLFCDRARNAHPSFAPHADDVSAVTRICRALDGIPLALELAAAWTRSLPVAEIEVRLNDRFAFLDNGPRTASARQRTLRAAVDWSYDLLSGPERALLRRLSVFRGGFELRAAEQVCEAGEVRREEVVSLLRHLVDHSLVVPGSGPRARFRLLETLRQYAATRLRESGEEAAVTDAHVAYYARTVETAKSETRGPGQSEWLSWLSAERDNLRTALHRARATAGADPDRGLHFVASLGWLWYFASHREGVDEITAMLDAAGTAGARARGLALQTQALVGRPGACVVHPDPACAVAAEESLRLLVEAGDEYNAAYSRLFLAVEGASGKNTGTCLAQAAQATGVLRDQRDRWGTALGSFVEMELRFALGTFDRAAECGERALADFRGVGDHWGTSAIQYHLGMALHRAGRLRQALVAYQGAWADGRRIGLANTVQYALANMGHVELNLQDARTAQQHFEESHQTARALGARGNPLAALGQAYLARQQGDLPTAARHAEAVLEYLAGQDKPDWSAAALTCLGHVAELSGDLALAEERHRQARATAARTPGSPAVASAAEGLACGCAALGDGSAATRLLSEAARHRRMHHTPPSPLESQDIERASLRARSLLGDDVYRRIYAEASDMVADGRVSAQAAD</sequence>
<feature type="domain" description="OmpR/PhoB-type" evidence="5">
    <location>
        <begin position="1"/>
        <end position="94"/>
    </location>
</feature>
<reference evidence="7" key="1">
    <citation type="journal article" date="2019" name="Int. J. Syst. Evol. Microbiol.">
        <title>The Global Catalogue of Microorganisms (GCM) 10K type strain sequencing project: providing services to taxonomists for standard genome sequencing and annotation.</title>
        <authorList>
            <consortium name="The Broad Institute Genomics Platform"/>
            <consortium name="The Broad Institute Genome Sequencing Center for Infectious Disease"/>
            <person name="Wu L."/>
            <person name="Ma J."/>
        </authorList>
    </citation>
    <scope>NUCLEOTIDE SEQUENCE [LARGE SCALE GENOMIC DNA]</scope>
    <source>
        <strain evidence="7">JCM 9918</strain>
    </source>
</reference>
<dbReference type="CDD" id="cd15831">
    <property type="entry name" value="BTAD"/>
    <property type="match status" value="1"/>
</dbReference>
<evidence type="ECO:0000256" key="2">
    <source>
        <dbReference type="ARBA" id="ARBA00023012"/>
    </source>
</evidence>
<dbReference type="InterPro" id="IPR005158">
    <property type="entry name" value="BTAD"/>
</dbReference>
<dbReference type="InterPro" id="IPR036388">
    <property type="entry name" value="WH-like_DNA-bd_sf"/>
</dbReference>
<protein>
    <submittedName>
        <fullName evidence="6">BTAD domain-containing putative transcriptional regulator</fullName>
    </submittedName>
</protein>
<dbReference type="SMART" id="SM01043">
    <property type="entry name" value="BTAD"/>
    <property type="match status" value="1"/>
</dbReference>
<dbReference type="Proteomes" id="UP001596112">
    <property type="component" value="Unassembled WGS sequence"/>
</dbReference>
<dbReference type="PROSITE" id="PS51755">
    <property type="entry name" value="OMPR_PHOB"/>
    <property type="match status" value="1"/>
</dbReference>
<dbReference type="Gene3D" id="1.25.40.10">
    <property type="entry name" value="Tetratricopeptide repeat domain"/>
    <property type="match status" value="2"/>
</dbReference>
<name>A0ABW1BH49_9ACTN</name>
<keyword evidence="2" id="KW-0902">Two-component regulatory system</keyword>
<dbReference type="Pfam" id="PF25872">
    <property type="entry name" value="HTH_77"/>
    <property type="match status" value="1"/>
</dbReference>
<comment type="similarity">
    <text evidence="1">Belongs to the AfsR/DnrI/RedD regulatory family.</text>
</comment>
<dbReference type="Gene3D" id="3.40.50.300">
    <property type="entry name" value="P-loop containing nucleotide triphosphate hydrolases"/>
    <property type="match status" value="1"/>
</dbReference>
<dbReference type="RefSeq" id="WP_272173464.1">
    <property type="nucleotide sequence ID" value="NZ_JAQOSL010000120.1"/>
</dbReference>
<dbReference type="InterPro" id="IPR016032">
    <property type="entry name" value="Sig_transdc_resp-reg_C-effctor"/>
</dbReference>
<evidence type="ECO:0000313" key="6">
    <source>
        <dbReference type="EMBL" id="MFC5812488.1"/>
    </source>
</evidence>
<dbReference type="Pfam" id="PF00486">
    <property type="entry name" value="Trans_reg_C"/>
    <property type="match status" value="1"/>
</dbReference>
<feature type="DNA-binding region" description="OmpR/PhoB-type" evidence="4">
    <location>
        <begin position="1"/>
        <end position="94"/>
    </location>
</feature>
<gene>
    <name evidence="6" type="ORF">ACFQGO_34130</name>
</gene>
<dbReference type="SUPFAM" id="SSF46894">
    <property type="entry name" value="C-terminal effector domain of the bipartite response regulators"/>
    <property type="match status" value="1"/>
</dbReference>
<dbReference type="SMART" id="SM00862">
    <property type="entry name" value="Trans_reg_C"/>
    <property type="match status" value="1"/>
</dbReference>
<evidence type="ECO:0000256" key="3">
    <source>
        <dbReference type="ARBA" id="ARBA00023125"/>
    </source>
</evidence>
<dbReference type="PRINTS" id="PR00364">
    <property type="entry name" value="DISEASERSIST"/>
</dbReference>
<organism evidence="6 7">
    <name type="scientific">Streptomyces heilongjiangensis</name>
    <dbReference type="NCBI Taxonomy" id="945052"/>
    <lineage>
        <taxon>Bacteria</taxon>
        <taxon>Bacillati</taxon>
        <taxon>Actinomycetota</taxon>
        <taxon>Actinomycetes</taxon>
        <taxon>Kitasatosporales</taxon>
        <taxon>Streptomycetaceae</taxon>
        <taxon>Streptomyces</taxon>
    </lineage>
</organism>
<dbReference type="InterPro" id="IPR002182">
    <property type="entry name" value="NB-ARC"/>
</dbReference>
<evidence type="ECO:0000313" key="7">
    <source>
        <dbReference type="Proteomes" id="UP001596112"/>
    </source>
</evidence>
<accession>A0ABW1BH49</accession>